<dbReference type="InterPro" id="IPR050109">
    <property type="entry name" value="HTH-type_TetR-like_transc_reg"/>
</dbReference>
<dbReference type="AlphaFoldDB" id="A8M5H5"/>
<dbReference type="InterPro" id="IPR001647">
    <property type="entry name" value="HTH_TetR"/>
</dbReference>
<evidence type="ECO:0000313" key="7">
    <source>
        <dbReference type="EMBL" id="ABV97049.1"/>
    </source>
</evidence>
<proteinExistence type="predicted"/>
<evidence type="ECO:0000256" key="4">
    <source>
        <dbReference type="PROSITE-ProRule" id="PRU00335"/>
    </source>
</evidence>
<feature type="DNA-binding region" description="H-T-H motif" evidence="4">
    <location>
        <begin position="33"/>
        <end position="52"/>
    </location>
</feature>
<dbReference type="Pfam" id="PF17940">
    <property type="entry name" value="TetR_C_31"/>
    <property type="match status" value="1"/>
</dbReference>
<keyword evidence="1" id="KW-0805">Transcription regulation</keyword>
<reference evidence="7" key="1">
    <citation type="submission" date="2007-10" db="EMBL/GenBank/DDBJ databases">
        <title>Complete sequence of Salinispora arenicola CNS-205.</title>
        <authorList>
            <consortium name="US DOE Joint Genome Institute"/>
            <person name="Copeland A."/>
            <person name="Lucas S."/>
            <person name="Lapidus A."/>
            <person name="Barry K."/>
            <person name="Glavina del Rio T."/>
            <person name="Dalin E."/>
            <person name="Tice H."/>
            <person name="Pitluck S."/>
            <person name="Foster B."/>
            <person name="Schmutz J."/>
            <person name="Larimer F."/>
            <person name="Land M."/>
            <person name="Hauser L."/>
            <person name="Kyrpides N."/>
            <person name="Ivanova N."/>
            <person name="Jensen P.R."/>
            <person name="Moore B.S."/>
            <person name="Penn K."/>
            <person name="Jenkins C."/>
            <person name="Udwary D."/>
            <person name="Xiang L."/>
            <person name="Gontang E."/>
            <person name="Richardson P."/>
        </authorList>
    </citation>
    <scope>NUCLEOTIDE SEQUENCE [LARGE SCALE GENOMIC DNA]</scope>
    <source>
        <strain evidence="7">CNS-205</strain>
    </source>
</reference>
<keyword evidence="2 4" id="KW-0238">DNA-binding</keyword>
<accession>A8M5H5</accession>
<dbReference type="GO" id="GO:0003700">
    <property type="term" value="F:DNA-binding transcription factor activity"/>
    <property type="evidence" value="ECO:0007669"/>
    <property type="project" value="TreeGrafter"/>
</dbReference>
<dbReference type="PROSITE" id="PS50977">
    <property type="entry name" value="HTH_TETR_2"/>
    <property type="match status" value="1"/>
</dbReference>
<dbReference type="PANTHER" id="PTHR30055:SF234">
    <property type="entry name" value="HTH-TYPE TRANSCRIPTIONAL REGULATOR BETI"/>
    <property type="match status" value="1"/>
</dbReference>
<dbReference type="eggNOG" id="COG1309">
    <property type="taxonomic scope" value="Bacteria"/>
</dbReference>
<evidence type="ECO:0000256" key="1">
    <source>
        <dbReference type="ARBA" id="ARBA00023015"/>
    </source>
</evidence>
<protein>
    <submittedName>
        <fullName evidence="7">Transcriptional regulator, TetR family</fullName>
    </submittedName>
</protein>
<dbReference type="GO" id="GO:0000976">
    <property type="term" value="F:transcription cis-regulatory region binding"/>
    <property type="evidence" value="ECO:0007669"/>
    <property type="project" value="TreeGrafter"/>
</dbReference>
<dbReference type="SUPFAM" id="SSF48498">
    <property type="entry name" value="Tetracyclin repressor-like, C-terminal domain"/>
    <property type="match status" value="1"/>
</dbReference>
<dbReference type="STRING" id="391037.Sare_1141"/>
<dbReference type="HOGENOM" id="CLU_069356_21_2_11"/>
<dbReference type="EMBL" id="CP000850">
    <property type="protein sequence ID" value="ABV97049.1"/>
    <property type="molecule type" value="Genomic_DNA"/>
</dbReference>
<dbReference type="InterPro" id="IPR036271">
    <property type="entry name" value="Tet_transcr_reg_TetR-rel_C_sf"/>
</dbReference>
<keyword evidence="3" id="KW-0804">Transcription</keyword>
<evidence type="ECO:0000259" key="6">
    <source>
        <dbReference type="PROSITE" id="PS50977"/>
    </source>
</evidence>
<gene>
    <name evidence="7" type="ordered locus">Sare_1141</name>
</gene>
<name>A8M5H5_SALAI</name>
<dbReference type="PANTHER" id="PTHR30055">
    <property type="entry name" value="HTH-TYPE TRANSCRIPTIONAL REGULATOR RUTR"/>
    <property type="match status" value="1"/>
</dbReference>
<dbReference type="InterPro" id="IPR041583">
    <property type="entry name" value="TetR_C_31"/>
</dbReference>
<dbReference type="PRINTS" id="PR00455">
    <property type="entry name" value="HTHTETR"/>
</dbReference>
<evidence type="ECO:0000256" key="5">
    <source>
        <dbReference type="SAM" id="MobiDB-lite"/>
    </source>
</evidence>
<sequence length="218" mass="23980">MGETNIERGRNARARLLTAARELIGELGWNAVSTRTLAERAGVRSGLVHYHFDSLQALLRHAALDEVRRMLDGTSALLARATSPSEGIERMLFDLDQYNGSDPASLLFVETYLAATRDHELRQGMSALVADFRCSLTEALTRSGHPRPQAAASVVMALFDGFVLHKGLDQGLSAEHIAPLLRRITNTEVSPITNTEVSRITNSKESRITNSEENGEQR</sequence>
<dbReference type="SUPFAM" id="SSF46689">
    <property type="entry name" value="Homeodomain-like"/>
    <property type="match status" value="1"/>
</dbReference>
<dbReference type="KEGG" id="saq:Sare_1141"/>
<organism evidence="7">
    <name type="scientific">Salinispora arenicola (strain CNS-205)</name>
    <dbReference type="NCBI Taxonomy" id="391037"/>
    <lineage>
        <taxon>Bacteria</taxon>
        <taxon>Bacillati</taxon>
        <taxon>Actinomycetota</taxon>
        <taxon>Actinomycetes</taxon>
        <taxon>Micromonosporales</taxon>
        <taxon>Micromonosporaceae</taxon>
        <taxon>Salinispora</taxon>
    </lineage>
</organism>
<dbReference type="OrthoDB" id="5242433at2"/>
<dbReference type="PATRIC" id="fig|391037.6.peg.1157"/>
<evidence type="ECO:0000256" key="3">
    <source>
        <dbReference type="ARBA" id="ARBA00023163"/>
    </source>
</evidence>
<dbReference type="InterPro" id="IPR009057">
    <property type="entry name" value="Homeodomain-like_sf"/>
</dbReference>
<dbReference type="Gene3D" id="1.10.357.10">
    <property type="entry name" value="Tetracycline Repressor, domain 2"/>
    <property type="match status" value="1"/>
</dbReference>
<feature type="region of interest" description="Disordered" evidence="5">
    <location>
        <begin position="195"/>
        <end position="218"/>
    </location>
</feature>
<evidence type="ECO:0000256" key="2">
    <source>
        <dbReference type="ARBA" id="ARBA00023125"/>
    </source>
</evidence>
<feature type="domain" description="HTH tetR-type" evidence="6">
    <location>
        <begin position="10"/>
        <end position="70"/>
    </location>
</feature>
<dbReference type="Pfam" id="PF00440">
    <property type="entry name" value="TetR_N"/>
    <property type="match status" value="1"/>
</dbReference>